<dbReference type="EMBL" id="HBIC01048111">
    <property type="protein sequence ID" value="CAE0295696.1"/>
    <property type="molecule type" value="Transcribed_RNA"/>
</dbReference>
<accession>A0A7S3HHG8</accession>
<sequence>MNSSVIDLTDFQGYDEPGSATATESVIVDREEAFHEPTCSRLPSECTCSNVSWIWATHQHRVNESYQRSGKWMLFPNSGKVDEAWFKVVDLLADRKLGGCAKVAPVCRKQNNMHVICIYTSDHENVKEVFSVLHTLRNSGISSASSCTLNYKTDDATYAAVYATDHAAVSAGFAGAKAPGHKNFKVSKYTSVGFQGNKKVMMKLNNIGPDHLCSLVAEMPLEATTTDIDEYFQTLPATASEFAEEVLAATFESNHLMTDYYPVERDRSSSWSAYDYNSGSGSPKK</sequence>
<comment type="similarity">
    <text evidence="1">Belongs to the UPF0696 family.</text>
</comment>
<dbReference type="SUPFAM" id="SSF55418">
    <property type="entry name" value="eIF4e-like"/>
    <property type="match status" value="1"/>
</dbReference>
<gene>
    <name evidence="2" type="ORF">SELO1098_LOCUS24548</name>
</gene>
<dbReference type="Pfam" id="PF08939">
    <property type="entry name" value="Bles03"/>
    <property type="match status" value="1"/>
</dbReference>
<reference evidence="2" key="1">
    <citation type="submission" date="2021-01" db="EMBL/GenBank/DDBJ databases">
        <authorList>
            <person name="Corre E."/>
            <person name="Pelletier E."/>
            <person name="Niang G."/>
            <person name="Scheremetjew M."/>
            <person name="Finn R."/>
            <person name="Kale V."/>
            <person name="Holt S."/>
            <person name="Cochrane G."/>
            <person name="Meng A."/>
            <person name="Brown T."/>
            <person name="Cohen L."/>
        </authorList>
    </citation>
    <scope>NUCLEOTIDE SEQUENCE</scope>
    <source>
        <strain evidence="2">CCAP 955/1</strain>
    </source>
</reference>
<dbReference type="AlphaFoldDB" id="A0A7S3HHG8"/>
<evidence type="ECO:0000256" key="1">
    <source>
        <dbReference type="ARBA" id="ARBA00010568"/>
    </source>
</evidence>
<dbReference type="InterPro" id="IPR023398">
    <property type="entry name" value="TIF_eIF4e-like"/>
</dbReference>
<dbReference type="PANTHER" id="PTHR31977">
    <property type="entry name" value="UPF0696 PROTEIN C11ORF68"/>
    <property type="match status" value="1"/>
</dbReference>
<proteinExistence type="inferred from homology"/>
<dbReference type="Gene3D" id="3.30.760.10">
    <property type="entry name" value="RNA Cap, Translation Initiation Factor Eif4e"/>
    <property type="match status" value="1"/>
</dbReference>
<evidence type="ECO:0000313" key="2">
    <source>
        <dbReference type="EMBL" id="CAE0295696.1"/>
    </source>
</evidence>
<dbReference type="InterPro" id="IPR015034">
    <property type="entry name" value="Bles03"/>
</dbReference>
<organism evidence="2">
    <name type="scientific">Spumella elongata</name>
    <dbReference type="NCBI Taxonomy" id="89044"/>
    <lineage>
        <taxon>Eukaryota</taxon>
        <taxon>Sar</taxon>
        <taxon>Stramenopiles</taxon>
        <taxon>Ochrophyta</taxon>
        <taxon>Chrysophyceae</taxon>
        <taxon>Chromulinales</taxon>
        <taxon>Chromulinaceae</taxon>
        <taxon>Spumella</taxon>
    </lineage>
</organism>
<name>A0A7S3HHG8_9STRA</name>
<dbReference type="PANTHER" id="PTHR31977:SF1">
    <property type="entry name" value="UPF0696 PROTEIN C11ORF68"/>
    <property type="match status" value="1"/>
</dbReference>
<protein>
    <submittedName>
        <fullName evidence="2">Uncharacterized protein</fullName>
    </submittedName>
</protein>